<accession>X1C560</accession>
<organism evidence="1">
    <name type="scientific">marine sediment metagenome</name>
    <dbReference type="NCBI Taxonomy" id="412755"/>
    <lineage>
        <taxon>unclassified sequences</taxon>
        <taxon>metagenomes</taxon>
        <taxon>ecological metagenomes</taxon>
    </lineage>
</organism>
<dbReference type="AlphaFoldDB" id="X1C560"/>
<dbReference type="EMBL" id="BART01023004">
    <property type="protein sequence ID" value="GAH03236.1"/>
    <property type="molecule type" value="Genomic_DNA"/>
</dbReference>
<proteinExistence type="predicted"/>
<evidence type="ECO:0000313" key="1">
    <source>
        <dbReference type="EMBL" id="GAH03236.1"/>
    </source>
</evidence>
<reference evidence="1" key="1">
    <citation type="journal article" date="2014" name="Front. Microbiol.">
        <title>High frequency of phylogenetically diverse reductive dehalogenase-homologous genes in deep subseafloor sedimentary metagenomes.</title>
        <authorList>
            <person name="Kawai M."/>
            <person name="Futagami T."/>
            <person name="Toyoda A."/>
            <person name="Takaki Y."/>
            <person name="Nishi S."/>
            <person name="Hori S."/>
            <person name="Arai W."/>
            <person name="Tsubouchi T."/>
            <person name="Morono Y."/>
            <person name="Uchiyama I."/>
            <person name="Ito T."/>
            <person name="Fujiyama A."/>
            <person name="Inagaki F."/>
            <person name="Takami H."/>
        </authorList>
    </citation>
    <scope>NUCLEOTIDE SEQUENCE</scope>
    <source>
        <strain evidence="1">Expedition CK06-06</strain>
    </source>
</reference>
<feature type="non-terminal residue" evidence="1">
    <location>
        <position position="1"/>
    </location>
</feature>
<comment type="caution">
    <text evidence="1">The sequence shown here is derived from an EMBL/GenBank/DDBJ whole genome shotgun (WGS) entry which is preliminary data.</text>
</comment>
<name>X1C560_9ZZZZ</name>
<evidence type="ECO:0008006" key="2">
    <source>
        <dbReference type="Google" id="ProtNLM"/>
    </source>
</evidence>
<sequence>NITIYLTLVKLYRGYVLFISDQVNFGLGSITLSTPPLNDVLKSTSVSYQLFGMEHNLLSKMIVEKAASYLKEPVILLFFLKGKEMENKLIKPIITLLNQILEEYKRKIKN</sequence>
<gene>
    <name evidence="1" type="ORF">S01H4_41977</name>
</gene>
<protein>
    <recommendedName>
        <fullName evidence="2">Proteasome assembly chaperone 3</fullName>
    </recommendedName>
</protein>